<dbReference type="InterPro" id="IPR036291">
    <property type="entry name" value="NAD(P)-bd_dom_sf"/>
</dbReference>
<evidence type="ECO:0000259" key="5">
    <source>
        <dbReference type="Pfam" id="PF03446"/>
    </source>
</evidence>
<dbReference type="PANTHER" id="PTHR43060">
    <property type="entry name" value="3-HYDROXYISOBUTYRATE DEHYDROGENASE-LIKE 1, MITOCHONDRIAL-RELATED"/>
    <property type="match status" value="1"/>
</dbReference>
<evidence type="ECO:0000313" key="7">
    <source>
        <dbReference type="EMBL" id="PID58079.1"/>
    </source>
</evidence>
<dbReference type="PROSITE" id="PS00895">
    <property type="entry name" value="3_HYDROXYISOBUT_DH"/>
    <property type="match status" value="1"/>
</dbReference>
<feature type="active site" evidence="4">
    <location>
        <position position="176"/>
    </location>
</feature>
<dbReference type="InterPro" id="IPR029154">
    <property type="entry name" value="HIBADH-like_NADP-bd"/>
</dbReference>
<sequence length="307" mass="32440">MEGCMKKVGLVGLGDMGMGMAKNILKHGFDLTGFDLRPERLQQLSESGGKPAANCREVGEHADYVFVMVLNGAQAHEVIFGKDGLLEGLASGAVILVSATIHPAEMREIERNLADRTIHLVDTPVSGGQSGADNGTLTMMVAAKAEVFEDCKPVLDAVGQQIFHVGDHVGMGQTVKAAHQALCGAVMTATFEAFVLGVKAGADPEALSKVIGAGAAGNHLSRVAMQSIMERKFTGTGSHIGTMYKDLGISMAMAKENGVPMFTTSAAYELFQSGKSLFPHEDNWSVAKLLEQIAGITINKTSREHAQ</sequence>
<dbReference type="PIRSF" id="PIRSF000103">
    <property type="entry name" value="HIBADH"/>
    <property type="match status" value="1"/>
</dbReference>
<name>A0A2G6E7J2_9BACT</name>
<comment type="similarity">
    <text evidence="1">Belongs to the HIBADH-related family.</text>
</comment>
<reference evidence="7 8" key="1">
    <citation type="submission" date="2017-10" db="EMBL/GenBank/DDBJ databases">
        <title>Novel microbial diversity and functional potential in the marine mammal oral microbiome.</title>
        <authorList>
            <person name="Dudek N.K."/>
            <person name="Sun C.L."/>
            <person name="Burstein D."/>
            <person name="Kantor R.S."/>
            <person name="Aliaga Goltsman D.S."/>
            <person name="Bik E.M."/>
            <person name="Thomas B.C."/>
            <person name="Banfield J.F."/>
            <person name="Relman D.A."/>
        </authorList>
    </citation>
    <scope>NUCLEOTIDE SEQUENCE [LARGE SCALE GENOMIC DNA]</scope>
    <source>
        <strain evidence="7">DOLZORAL124_49_17</strain>
    </source>
</reference>
<dbReference type="SUPFAM" id="SSF48179">
    <property type="entry name" value="6-phosphogluconate dehydrogenase C-terminal domain-like"/>
    <property type="match status" value="1"/>
</dbReference>
<dbReference type="Gene3D" id="3.40.50.720">
    <property type="entry name" value="NAD(P)-binding Rossmann-like Domain"/>
    <property type="match status" value="1"/>
</dbReference>
<evidence type="ECO:0000313" key="8">
    <source>
        <dbReference type="Proteomes" id="UP000229740"/>
    </source>
</evidence>
<dbReference type="InterPro" id="IPR013328">
    <property type="entry name" value="6PGD_dom2"/>
</dbReference>
<dbReference type="PANTHER" id="PTHR43060:SF15">
    <property type="entry name" value="3-HYDROXYISOBUTYRATE DEHYDROGENASE-LIKE 1, MITOCHONDRIAL-RELATED"/>
    <property type="match status" value="1"/>
</dbReference>
<proteinExistence type="inferred from homology"/>
<dbReference type="InterPro" id="IPR002204">
    <property type="entry name" value="3-OH-isobutyrate_DH-rel_CS"/>
</dbReference>
<dbReference type="EMBL" id="PDPS01000024">
    <property type="protein sequence ID" value="PID58079.1"/>
    <property type="molecule type" value="Genomic_DNA"/>
</dbReference>
<organism evidence="7 8">
    <name type="scientific">candidate division KSB3 bacterium</name>
    <dbReference type="NCBI Taxonomy" id="2044937"/>
    <lineage>
        <taxon>Bacteria</taxon>
        <taxon>candidate division KSB3</taxon>
    </lineage>
</organism>
<accession>A0A2G6E7J2</accession>
<evidence type="ECO:0000256" key="3">
    <source>
        <dbReference type="ARBA" id="ARBA00023027"/>
    </source>
</evidence>
<dbReference type="GO" id="GO:0016054">
    <property type="term" value="P:organic acid catabolic process"/>
    <property type="evidence" value="ECO:0007669"/>
    <property type="project" value="UniProtKB-ARBA"/>
</dbReference>
<dbReference type="Pfam" id="PF03446">
    <property type="entry name" value="NAD_binding_2"/>
    <property type="match status" value="1"/>
</dbReference>
<dbReference type="Pfam" id="PF14833">
    <property type="entry name" value="NAD_binding_11"/>
    <property type="match status" value="1"/>
</dbReference>
<evidence type="ECO:0000256" key="1">
    <source>
        <dbReference type="ARBA" id="ARBA00009080"/>
    </source>
</evidence>
<dbReference type="GO" id="GO:0016491">
    <property type="term" value="F:oxidoreductase activity"/>
    <property type="evidence" value="ECO:0007669"/>
    <property type="project" value="UniProtKB-KW"/>
</dbReference>
<evidence type="ECO:0000259" key="6">
    <source>
        <dbReference type="Pfam" id="PF14833"/>
    </source>
</evidence>
<protein>
    <submittedName>
        <fullName evidence="7">Dehydrogenase</fullName>
    </submittedName>
</protein>
<feature type="domain" description="3-hydroxyisobutyrate dehydrogenase-like NAD-binding" evidence="6">
    <location>
        <begin position="170"/>
        <end position="289"/>
    </location>
</feature>
<keyword evidence="2" id="KW-0560">Oxidoreductase</keyword>
<gene>
    <name evidence="7" type="ORF">CSB45_05150</name>
</gene>
<evidence type="ECO:0000256" key="4">
    <source>
        <dbReference type="PIRSR" id="PIRSR000103-1"/>
    </source>
</evidence>
<dbReference type="Gene3D" id="1.10.1040.10">
    <property type="entry name" value="N-(1-d-carboxylethyl)-l-norvaline Dehydrogenase, domain 2"/>
    <property type="match status" value="1"/>
</dbReference>
<dbReference type="InterPro" id="IPR006115">
    <property type="entry name" value="6PGDH_NADP-bd"/>
</dbReference>
<dbReference type="Proteomes" id="UP000229740">
    <property type="component" value="Unassembled WGS sequence"/>
</dbReference>
<dbReference type="SUPFAM" id="SSF51735">
    <property type="entry name" value="NAD(P)-binding Rossmann-fold domains"/>
    <property type="match status" value="1"/>
</dbReference>
<feature type="domain" description="6-phosphogluconate dehydrogenase NADP-binding" evidence="5">
    <location>
        <begin position="7"/>
        <end position="166"/>
    </location>
</feature>
<dbReference type="GO" id="GO:0051287">
    <property type="term" value="F:NAD binding"/>
    <property type="evidence" value="ECO:0007669"/>
    <property type="project" value="InterPro"/>
</dbReference>
<comment type="caution">
    <text evidence="7">The sequence shown here is derived from an EMBL/GenBank/DDBJ whole genome shotgun (WGS) entry which is preliminary data.</text>
</comment>
<dbReference type="GO" id="GO:0050661">
    <property type="term" value="F:NADP binding"/>
    <property type="evidence" value="ECO:0007669"/>
    <property type="project" value="InterPro"/>
</dbReference>
<dbReference type="AlphaFoldDB" id="A0A2G6E7J2"/>
<dbReference type="InterPro" id="IPR008927">
    <property type="entry name" value="6-PGluconate_DH-like_C_sf"/>
</dbReference>
<keyword evidence="3" id="KW-0520">NAD</keyword>
<evidence type="ECO:0000256" key="2">
    <source>
        <dbReference type="ARBA" id="ARBA00023002"/>
    </source>
</evidence>
<dbReference type="InterPro" id="IPR015815">
    <property type="entry name" value="HIBADH-related"/>
</dbReference>